<reference evidence="2" key="1">
    <citation type="submission" date="2016-10" db="EMBL/GenBank/DDBJ databases">
        <authorList>
            <person name="Varghese N."/>
            <person name="Submissions S."/>
        </authorList>
    </citation>
    <scope>NUCLEOTIDE SEQUENCE [LARGE SCALE GENOMIC DNA]</scope>
    <source>
        <strain evidence="2">SUR2</strain>
    </source>
</reference>
<evidence type="ECO:0000313" key="1">
    <source>
        <dbReference type="EMBL" id="SFZ96493.1"/>
    </source>
</evidence>
<keyword evidence="2" id="KW-1185">Reference proteome</keyword>
<proteinExistence type="predicted"/>
<name>A0A1K2IVP8_9FLAO</name>
<dbReference type="AlphaFoldDB" id="A0A1K2IVP8"/>
<accession>A0A1K2IVP8</accession>
<dbReference type="STRING" id="1612149.SAMN05216324_12057"/>
<gene>
    <name evidence="1" type="ORF">SAMN05216324_12057</name>
</gene>
<evidence type="ECO:0000313" key="2">
    <source>
        <dbReference type="Proteomes" id="UP000182034"/>
    </source>
</evidence>
<sequence>MKNQKRLNRKNLEQINGAGVPPITHCNGCPTGAFGPNETHSCEAYWGLPETCRKCVLVSMDCFELVQISK</sequence>
<protein>
    <submittedName>
        <fullName evidence="1">Uncharacterized protein</fullName>
    </submittedName>
</protein>
<dbReference type="Proteomes" id="UP000182034">
    <property type="component" value="Unassembled WGS sequence"/>
</dbReference>
<organism evidence="1 2">
    <name type="scientific">Chryseobacterium limigenitum</name>
    <dbReference type="NCBI Taxonomy" id="1612149"/>
    <lineage>
        <taxon>Bacteria</taxon>
        <taxon>Pseudomonadati</taxon>
        <taxon>Bacteroidota</taxon>
        <taxon>Flavobacteriia</taxon>
        <taxon>Flavobacteriales</taxon>
        <taxon>Weeksellaceae</taxon>
        <taxon>Chryseobacterium group</taxon>
        <taxon>Chryseobacterium</taxon>
    </lineage>
</organism>
<dbReference type="EMBL" id="FPKW01000020">
    <property type="protein sequence ID" value="SFZ96493.1"/>
    <property type="molecule type" value="Genomic_DNA"/>
</dbReference>